<keyword evidence="2" id="KW-0677">Repeat</keyword>
<dbReference type="SMART" id="SM00355">
    <property type="entry name" value="ZnF_C2H2"/>
    <property type="match status" value="5"/>
</dbReference>
<dbReference type="PROSITE" id="PS50157">
    <property type="entry name" value="ZINC_FINGER_C2H2_2"/>
    <property type="match status" value="4"/>
</dbReference>
<dbReference type="Pfam" id="PF13909">
    <property type="entry name" value="zf-H2C2_5"/>
    <property type="match status" value="1"/>
</dbReference>
<dbReference type="PANTHER" id="PTHR24409:SF295">
    <property type="entry name" value="AZ2-RELATED"/>
    <property type="match status" value="1"/>
</dbReference>
<evidence type="ECO:0000259" key="7">
    <source>
        <dbReference type="PROSITE" id="PS50157"/>
    </source>
</evidence>
<feature type="domain" description="C2H2-type" evidence="7">
    <location>
        <begin position="436"/>
        <end position="464"/>
    </location>
</feature>
<dbReference type="Pfam" id="PF00096">
    <property type="entry name" value="zf-C2H2"/>
    <property type="match status" value="1"/>
</dbReference>
<dbReference type="SUPFAM" id="SSF57667">
    <property type="entry name" value="beta-beta-alpha zinc fingers"/>
    <property type="match status" value="3"/>
</dbReference>
<evidence type="ECO:0000256" key="2">
    <source>
        <dbReference type="ARBA" id="ARBA00022737"/>
    </source>
</evidence>
<protein>
    <recommendedName>
        <fullName evidence="7">C2H2-type domain-containing protein</fullName>
    </recommendedName>
</protein>
<dbReference type="InterPro" id="IPR036236">
    <property type="entry name" value="Znf_C2H2_sf"/>
</dbReference>
<evidence type="ECO:0000256" key="5">
    <source>
        <dbReference type="PROSITE-ProRule" id="PRU00042"/>
    </source>
</evidence>
<evidence type="ECO:0000313" key="8">
    <source>
        <dbReference type="EMBL" id="KAA0186569.1"/>
    </source>
</evidence>
<dbReference type="FunFam" id="3.30.160.60:FF:000630">
    <property type="entry name" value="Zinc finger protein 180"/>
    <property type="match status" value="1"/>
</dbReference>
<evidence type="ECO:0000256" key="6">
    <source>
        <dbReference type="SAM" id="MobiDB-lite"/>
    </source>
</evidence>
<dbReference type="PANTHER" id="PTHR24409">
    <property type="entry name" value="ZINC FINGER PROTEIN 142"/>
    <property type="match status" value="1"/>
</dbReference>
<reference evidence="8" key="1">
    <citation type="submission" date="2014-08" db="EMBL/GenBank/DDBJ databases">
        <authorList>
            <person name="Murali S."/>
            <person name="Richards S."/>
            <person name="Bandaranaike D."/>
            <person name="Bellair M."/>
            <person name="Blankenburg K."/>
            <person name="Chao H."/>
            <person name="Dinh H."/>
            <person name="Doddapaneni H."/>
            <person name="Dugan-Rocha S."/>
            <person name="Elkadiri S."/>
            <person name="Gnanaolivu R."/>
            <person name="Hughes D."/>
            <person name="Lee S."/>
            <person name="Li M."/>
            <person name="Ming W."/>
            <person name="Munidasa M."/>
            <person name="Muniz J."/>
            <person name="Nguyen L."/>
            <person name="Osuji N."/>
            <person name="Pu L.-L."/>
            <person name="Puazo M."/>
            <person name="Skinner E."/>
            <person name="Qu C."/>
            <person name="Quiroz J."/>
            <person name="Raj R."/>
            <person name="Weissenberger G."/>
            <person name="Xin Y."/>
            <person name="Zou X."/>
            <person name="Han Y."/>
            <person name="Worley K."/>
            <person name="Muzny D."/>
            <person name="Gibbs R."/>
        </authorList>
    </citation>
    <scope>NUCLEOTIDE SEQUENCE</scope>
    <source>
        <strain evidence="8">HAZT.00-mixed</strain>
        <tissue evidence="8">Whole organism</tissue>
    </source>
</reference>
<keyword evidence="3 5" id="KW-0863">Zinc-finger</keyword>
<dbReference type="GO" id="GO:0000981">
    <property type="term" value="F:DNA-binding transcription factor activity, RNA polymerase II-specific"/>
    <property type="evidence" value="ECO:0007669"/>
    <property type="project" value="TreeGrafter"/>
</dbReference>
<feature type="domain" description="C2H2-type" evidence="7">
    <location>
        <begin position="259"/>
        <end position="286"/>
    </location>
</feature>
<dbReference type="GO" id="GO:0005634">
    <property type="term" value="C:nucleus"/>
    <property type="evidence" value="ECO:0007669"/>
    <property type="project" value="TreeGrafter"/>
</dbReference>
<feature type="compositionally biased region" description="Polar residues" evidence="6">
    <location>
        <begin position="27"/>
        <end position="38"/>
    </location>
</feature>
<accession>A0A6A0GU52</accession>
<evidence type="ECO:0000256" key="3">
    <source>
        <dbReference type="ARBA" id="ARBA00022771"/>
    </source>
</evidence>
<dbReference type="AlphaFoldDB" id="A0A6A0GU52"/>
<reference evidence="8" key="3">
    <citation type="submission" date="2019-06" db="EMBL/GenBank/DDBJ databases">
        <authorList>
            <person name="Poynton C."/>
            <person name="Hasenbein S."/>
            <person name="Benoit J.B."/>
            <person name="Sepulveda M.S."/>
            <person name="Poelchau M.F."/>
            <person name="Murali S.C."/>
            <person name="Chen S."/>
            <person name="Glastad K.M."/>
            <person name="Werren J.H."/>
            <person name="Vineis J.H."/>
            <person name="Bowen J.L."/>
            <person name="Friedrich M."/>
            <person name="Jones J."/>
            <person name="Robertson H.M."/>
            <person name="Feyereisen R."/>
            <person name="Mechler-Hickson A."/>
            <person name="Mathers N."/>
            <person name="Lee C.E."/>
            <person name="Colbourne J.K."/>
            <person name="Biales A."/>
            <person name="Johnston J.S."/>
            <person name="Wellborn G.A."/>
            <person name="Rosendale A.J."/>
            <person name="Cridge A.G."/>
            <person name="Munoz-Torres M.C."/>
            <person name="Bain P.A."/>
            <person name="Manny A.R."/>
            <person name="Major K.M."/>
            <person name="Lambert F.N."/>
            <person name="Vulpe C.D."/>
            <person name="Tuck P."/>
            <person name="Blalock B.J."/>
            <person name="Lin Y.-Y."/>
            <person name="Smith M.E."/>
            <person name="Ochoa-Acuna H."/>
            <person name="Chen M.-J.M."/>
            <person name="Childers C.P."/>
            <person name="Qu J."/>
            <person name="Dugan S."/>
            <person name="Lee S.L."/>
            <person name="Chao H."/>
            <person name="Dinh H."/>
            <person name="Han Y."/>
            <person name="Doddapaneni H."/>
            <person name="Worley K.C."/>
            <person name="Muzny D.M."/>
            <person name="Gibbs R.A."/>
            <person name="Richards S."/>
        </authorList>
    </citation>
    <scope>NUCLEOTIDE SEQUENCE</scope>
    <source>
        <strain evidence="8">HAZT.00-mixed</strain>
        <tissue evidence="8">Whole organism</tissue>
    </source>
</reference>
<dbReference type="Proteomes" id="UP000711488">
    <property type="component" value="Unassembled WGS sequence"/>
</dbReference>
<reference evidence="8" key="2">
    <citation type="journal article" date="2018" name="Environ. Sci. Technol.">
        <title>The Toxicogenome of Hyalella azteca: A Model for Sediment Ecotoxicology and Evolutionary Toxicology.</title>
        <authorList>
            <person name="Poynton H.C."/>
            <person name="Hasenbein S."/>
            <person name="Benoit J.B."/>
            <person name="Sepulveda M.S."/>
            <person name="Poelchau M.F."/>
            <person name="Hughes D.S.T."/>
            <person name="Murali S.C."/>
            <person name="Chen S."/>
            <person name="Glastad K.M."/>
            <person name="Goodisman M.A.D."/>
            <person name="Werren J.H."/>
            <person name="Vineis J.H."/>
            <person name="Bowen J.L."/>
            <person name="Friedrich M."/>
            <person name="Jones J."/>
            <person name="Robertson H.M."/>
            <person name="Feyereisen R."/>
            <person name="Mechler-Hickson A."/>
            <person name="Mathers N."/>
            <person name="Lee C.E."/>
            <person name="Colbourne J.K."/>
            <person name="Biales A."/>
            <person name="Johnston J.S."/>
            <person name="Wellborn G.A."/>
            <person name="Rosendale A.J."/>
            <person name="Cridge A.G."/>
            <person name="Munoz-Torres M.C."/>
            <person name="Bain P.A."/>
            <person name="Manny A.R."/>
            <person name="Major K.M."/>
            <person name="Lambert F.N."/>
            <person name="Vulpe C.D."/>
            <person name="Tuck P."/>
            <person name="Blalock B.J."/>
            <person name="Lin Y.Y."/>
            <person name="Smith M.E."/>
            <person name="Ochoa-Acuna H."/>
            <person name="Chen M.M."/>
            <person name="Childers C.P."/>
            <person name="Qu J."/>
            <person name="Dugan S."/>
            <person name="Lee S.L."/>
            <person name="Chao H."/>
            <person name="Dinh H."/>
            <person name="Han Y."/>
            <person name="Doddapaneni H."/>
            <person name="Worley K.C."/>
            <person name="Muzny D.M."/>
            <person name="Gibbs R.A."/>
            <person name="Richards S."/>
        </authorList>
    </citation>
    <scope>NUCLEOTIDE SEQUENCE</scope>
    <source>
        <strain evidence="8">HAZT.00-mixed</strain>
        <tissue evidence="8">Whole organism</tissue>
    </source>
</reference>
<evidence type="ECO:0000256" key="4">
    <source>
        <dbReference type="ARBA" id="ARBA00022833"/>
    </source>
</evidence>
<comment type="caution">
    <text evidence="8">The sequence shown here is derived from an EMBL/GenBank/DDBJ whole genome shotgun (WGS) entry which is preliminary data.</text>
</comment>
<keyword evidence="4" id="KW-0862">Zinc</keyword>
<dbReference type="InterPro" id="IPR013087">
    <property type="entry name" value="Znf_C2H2_type"/>
</dbReference>
<dbReference type="GO" id="GO:0008270">
    <property type="term" value="F:zinc ion binding"/>
    <property type="evidence" value="ECO:0007669"/>
    <property type="project" value="UniProtKB-KW"/>
</dbReference>
<name>A0A6A0GU52_HYAAZ</name>
<evidence type="ECO:0000256" key="1">
    <source>
        <dbReference type="ARBA" id="ARBA00022723"/>
    </source>
</evidence>
<sequence>MDTNDQEAWHQLVIMDSRESSGRRKSQPTCLNDQPSTSRSFVESPIEYIVPFDELPRVQATVNPNLNYACPVMFEQKDHDGISKLCGSHLLPDVRAQSCLFPPFISVGPLKPRRQATRPGHIGPVVPFEELTGVRPMSIEKPYPCPVCQMLFYDKAKFRHHYMVHTGERPYACSYCPFKARQVKLPGPHQEFDESLQWFTQTSHAPLRVDNSTHALSSSLAAAAGAYKRRHRTKPGTCVPVVPFDQLPNVGPISHENPFRCPVCGMDFFDKTRFRSHYMVHTGEQPYACHLCPFKARQSCNLKRHVSYPVGPGLPFHSAGFVQPDPLGVMSARYGNTLGGGEHGAEGNVKPNWNCSLSVNSHMGSPLSFETGDLFIRRRERAKTDSSMAVVPFDQLPQLGPISRKQPCPCPVCGVLFFQKSDFRHHYMVHSGEKPYACSECDFRARQPTNLKRHVKEKHASSQVVPHAHMNL</sequence>
<dbReference type="EMBL" id="JQDR03015466">
    <property type="protein sequence ID" value="KAA0186569.1"/>
    <property type="molecule type" value="Genomic_DNA"/>
</dbReference>
<feature type="domain" description="C2H2-type" evidence="7">
    <location>
        <begin position="143"/>
        <end position="170"/>
    </location>
</feature>
<proteinExistence type="predicted"/>
<dbReference type="Gene3D" id="3.30.160.60">
    <property type="entry name" value="Classic Zinc Finger"/>
    <property type="match status" value="5"/>
</dbReference>
<dbReference type="FunFam" id="3.30.160.60:FF:000446">
    <property type="entry name" value="Zinc finger protein"/>
    <property type="match status" value="1"/>
</dbReference>
<dbReference type="PROSITE" id="PS00028">
    <property type="entry name" value="ZINC_FINGER_C2H2_1"/>
    <property type="match status" value="3"/>
</dbReference>
<keyword evidence="1" id="KW-0479">Metal-binding</keyword>
<feature type="region of interest" description="Disordered" evidence="6">
    <location>
        <begin position="15"/>
        <end position="38"/>
    </location>
</feature>
<dbReference type="GO" id="GO:0000977">
    <property type="term" value="F:RNA polymerase II transcription regulatory region sequence-specific DNA binding"/>
    <property type="evidence" value="ECO:0007669"/>
    <property type="project" value="TreeGrafter"/>
</dbReference>
<gene>
    <name evidence="8" type="ORF">HAZT_HAZT004254</name>
</gene>
<organism evidence="8">
    <name type="scientific">Hyalella azteca</name>
    <name type="common">Amphipod</name>
    <dbReference type="NCBI Taxonomy" id="294128"/>
    <lineage>
        <taxon>Eukaryota</taxon>
        <taxon>Metazoa</taxon>
        <taxon>Ecdysozoa</taxon>
        <taxon>Arthropoda</taxon>
        <taxon>Crustacea</taxon>
        <taxon>Multicrustacea</taxon>
        <taxon>Malacostraca</taxon>
        <taxon>Eumalacostraca</taxon>
        <taxon>Peracarida</taxon>
        <taxon>Amphipoda</taxon>
        <taxon>Senticaudata</taxon>
        <taxon>Talitrida</taxon>
        <taxon>Talitroidea</taxon>
        <taxon>Hyalellidae</taxon>
        <taxon>Hyalella</taxon>
    </lineage>
</organism>
<feature type="domain" description="C2H2-type" evidence="7">
    <location>
        <begin position="408"/>
        <end position="435"/>
    </location>
</feature>